<feature type="region of interest" description="Disordered" evidence="31">
    <location>
        <begin position="2277"/>
        <end position="2299"/>
    </location>
</feature>
<evidence type="ECO:0000256" key="25">
    <source>
        <dbReference type="ARBA" id="ARBA00047899"/>
    </source>
</evidence>
<keyword evidence="11" id="KW-0808">Transferase</keyword>
<dbReference type="Gene3D" id="2.30.30.40">
    <property type="entry name" value="SH3 Domains"/>
    <property type="match status" value="1"/>
</dbReference>
<evidence type="ECO:0000256" key="15">
    <source>
        <dbReference type="ARBA" id="ARBA00022777"/>
    </source>
</evidence>
<feature type="domain" description="Ig-like" evidence="33">
    <location>
        <begin position="6314"/>
        <end position="6404"/>
    </location>
</feature>
<feature type="region of interest" description="Disordered" evidence="31">
    <location>
        <begin position="1728"/>
        <end position="1753"/>
    </location>
</feature>
<dbReference type="FunFam" id="2.60.40.10:FF:000050">
    <property type="entry name" value="Titin isoform B"/>
    <property type="match status" value="2"/>
</dbReference>
<evidence type="ECO:0000256" key="29">
    <source>
        <dbReference type="ARBA" id="ARBA00073138"/>
    </source>
</evidence>
<feature type="region of interest" description="Disordered" evidence="31">
    <location>
        <begin position="1168"/>
        <end position="1211"/>
    </location>
</feature>
<evidence type="ECO:0000256" key="19">
    <source>
        <dbReference type="ARBA" id="ARBA00022860"/>
    </source>
</evidence>
<feature type="compositionally biased region" description="Basic and acidic residues" evidence="31">
    <location>
        <begin position="4076"/>
        <end position="4085"/>
    </location>
</feature>
<feature type="compositionally biased region" description="Basic and acidic residues" evidence="31">
    <location>
        <begin position="1736"/>
        <end position="1745"/>
    </location>
</feature>
<keyword evidence="22" id="KW-0325">Glycoprotein</keyword>
<feature type="region of interest" description="Disordered" evidence="31">
    <location>
        <begin position="2045"/>
        <end position="2065"/>
    </location>
</feature>
<feature type="region of interest" description="Disordered" evidence="31">
    <location>
        <begin position="2590"/>
        <end position="2610"/>
    </location>
</feature>
<dbReference type="GO" id="GO:0031430">
    <property type="term" value="C:M band"/>
    <property type="evidence" value="ECO:0007669"/>
    <property type="project" value="TreeGrafter"/>
</dbReference>
<feature type="region of interest" description="Disordered" evidence="31">
    <location>
        <begin position="3842"/>
        <end position="3862"/>
    </location>
</feature>
<feature type="domain" description="Ig-like" evidence="33">
    <location>
        <begin position="6031"/>
        <end position="6119"/>
    </location>
</feature>
<dbReference type="FunFam" id="2.60.40.10:FF:000080">
    <property type="entry name" value="Myosin light chain kinase, smooth muscle"/>
    <property type="match status" value="1"/>
</dbReference>
<dbReference type="FunFam" id="2.60.40.10:FF:000425">
    <property type="entry name" value="Myosin light chain kinase"/>
    <property type="match status" value="1"/>
</dbReference>
<keyword evidence="8" id="KW-0963">Cytoplasm</keyword>
<evidence type="ECO:0000256" key="10">
    <source>
        <dbReference type="ARBA" id="ARBA00022527"/>
    </source>
</evidence>
<evidence type="ECO:0000256" key="13">
    <source>
        <dbReference type="ARBA" id="ARBA00022737"/>
    </source>
</evidence>
<comment type="catalytic activity">
    <reaction evidence="26">
        <text>L-seryl-[protein] + ATP = O-phospho-L-seryl-[protein] + ADP + H(+)</text>
        <dbReference type="Rhea" id="RHEA:17989"/>
        <dbReference type="Rhea" id="RHEA-COMP:9863"/>
        <dbReference type="Rhea" id="RHEA-COMP:11604"/>
        <dbReference type="ChEBI" id="CHEBI:15378"/>
        <dbReference type="ChEBI" id="CHEBI:29999"/>
        <dbReference type="ChEBI" id="CHEBI:30616"/>
        <dbReference type="ChEBI" id="CHEBI:83421"/>
        <dbReference type="ChEBI" id="CHEBI:456216"/>
        <dbReference type="EC" id="2.7.11.1"/>
    </reaction>
</comment>
<feature type="compositionally biased region" description="Basic and acidic residues" evidence="31">
    <location>
        <begin position="2593"/>
        <end position="2602"/>
    </location>
</feature>
<feature type="compositionally biased region" description="Basic and acidic residues" evidence="31">
    <location>
        <begin position="4254"/>
        <end position="4271"/>
    </location>
</feature>
<dbReference type="PROSITE" id="PS50835">
    <property type="entry name" value="IG_LIKE"/>
    <property type="match status" value="13"/>
</dbReference>
<feature type="compositionally biased region" description="Polar residues" evidence="31">
    <location>
        <begin position="4403"/>
        <end position="4417"/>
    </location>
</feature>
<dbReference type="SMART" id="SM00060">
    <property type="entry name" value="FN3"/>
    <property type="match status" value="5"/>
</dbReference>
<feature type="region of interest" description="Disordered" evidence="31">
    <location>
        <begin position="2902"/>
        <end position="2921"/>
    </location>
</feature>
<evidence type="ECO:0000256" key="1">
    <source>
        <dbReference type="ARBA" id="ARBA00001946"/>
    </source>
</evidence>
<evidence type="ECO:0000256" key="14">
    <source>
        <dbReference type="ARBA" id="ARBA00022741"/>
    </source>
</evidence>
<feature type="compositionally biased region" description="Basic and acidic residues" evidence="31">
    <location>
        <begin position="3532"/>
        <end position="3541"/>
    </location>
</feature>
<dbReference type="FunFam" id="2.60.40.10:FF:000147">
    <property type="entry name" value="Myosin light chain kinase"/>
    <property type="match status" value="1"/>
</dbReference>
<dbReference type="GO" id="GO:0005576">
    <property type="term" value="C:extracellular region"/>
    <property type="evidence" value="ECO:0007669"/>
    <property type="project" value="UniProtKB-SubCell"/>
</dbReference>
<feature type="domain" description="Fibronectin type-III" evidence="34">
    <location>
        <begin position="6512"/>
        <end position="6605"/>
    </location>
</feature>
<dbReference type="InterPro" id="IPR013783">
    <property type="entry name" value="Ig-like_fold"/>
</dbReference>
<proteinExistence type="inferred from homology"/>
<dbReference type="Proteomes" id="UP000322000">
    <property type="component" value="Chromosome 1"/>
</dbReference>
<dbReference type="PROSITE" id="PS50853">
    <property type="entry name" value="FN3"/>
    <property type="match status" value="5"/>
</dbReference>
<keyword evidence="9" id="KW-0964">Secreted</keyword>
<feature type="compositionally biased region" description="Acidic residues" evidence="31">
    <location>
        <begin position="4813"/>
        <end position="4828"/>
    </location>
</feature>
<feature type="compositionally biased region" description="Basic and acidic residues" evidence="31">
    <location>
        <begin position="4508"/>
        <end position="4550"/>
    </location>
</feature>
<evidence type="ECO:0000256" key="31">
    <source>
        <dbReference type="SAM" id="MobiDB-lite"/>
    </source>
</evidence>
<feature type="compositionally biased region" description="Basic and acidic residues" evidence="31">
    <location>
        <begin position="4572"/>
        <end position="4600"/>
    </location>
</feature>
<dbReference type="SMART" id="SM00409">
    <property type="entry name" value="IG"/>
    <property type="match status" value="14"/>
</dbReference>
<name>A0A7E5WQ66_TRINI</name>
<comment type="subcellular location">
    <subcellularLocation>
        <location evidence="3">Cytoplasm</location>
        <location evidence="3">Myofibril</location>
        <location evidence="3">Sarcomere</location>
    </subcellularLocation>
    <subcellularLocation>
        <location evidence="2">Nucleus</location>
    </subcellularLocation>
    <subcellularLocation>
        <location evidence="4">Secreted</location>
    </subcellularLocation>
</comment>
<comment type="similarity">
    <text evidence="27">Belongs to the hemolin family.</text>
</comment>
<feature type="domain" description="Ig-like" evidence="33">
    <location>
        <begin position="5760"/>
        <end position="5844"/>
    </location>
</feature>
<feature type="domain" description="Fibronectin type-III" evidence="34">
    <location>
        <begin position="6611"/>
        <end position="6705"/>
    </location>
</feature>
<dbReference type="Gene3D" id="2.60.40.10">
    <property type="entry name" value="Immunoglobulins"/>
    <property type="match status" value="19"/>
</dbReference>
<feature type="compositionally biased region" description="Basic and acidic residues" evidence="31">
    <location>
        <begin position="2906"/>
        <end position="2915"/>
    </location>
</feature>
<feature type="region of interest" description="Disordered" evidence="31">
    <location>
        <begin position="4069"/>
        <end position="4095"/>
    </location>
</feature>
<keyword evidence="19" id="KW-0112">Calmodulin-binding</keyword>
<feature type="compositionally biased region" description="Basic residues" evidence="31">
    <location>
        <begin position="4086"/>
        <end position="4095"/>
    </location>
</feature>
<feature type="region of interest" description="Disordered" evidence="31">
    <location>
        <begin position="4401"/>
        <end position="4420"/>
    </location>
</feature>
<feature type="domain" description="Ig-like" evidence="33">
    <location>
        <begin position="5377"/>
        <end position="5465"/>
    </location>
</feature>
<dbReference type="GO" id="GO:0045214">
    <property type="term" value="P:sarcomere organization"/>
    <property type="evidence" value="ECO:0007669"/>
    <property type="project" value="TreeGrafter"/>
</dbReference>
<evidence type="ECO:0000256" key="17">
    <source>
        <dbReference type="ARBA" id="ARBA00022840"/>
    </source>
</evidence>
<dbReference type="GO" id="GO:0007517">
    <property type="term" value="P:muscle organ development"/>
    <property type="evidence" value="ECO:0007669"/>
    <property type="project" value="UniProtKB-ARBA"/>
</dbReference>
<dbReference type="FunFam" id="2.60.40.10:FF:000056">
    <property type="entry name" value="twitchin isoform X4"/>
    <property type="match status" value="1"/>
</dbReference>
<keyword evidence="16" id="KW-0106">Calcium</keyword>
<feature type="domain" description="SH3" evidence="32">
    <location>
        <begin position="5161"/>
        <end position="5222"/>
    </location>
</feature>
<feature type="compositionally biased region" description="Basic and acidic residues" evidence="31">
    <location>
        <begin position="4480"/>
        <end position="4490"/>
    </location>
</feature>
<evidence type="ECO:0000256" key="2">
    <source>
        <dbReference type="ARBA" id="ARBA00004123"/>
    </source>
</evidence>
<dbReference type="InterPro" id="IPR036028">
    <property type="entry name" value="SH3-like_dom_sf"/>
</dbReference>
<feature type="domain" description="Ig-like" evidence="33">
    <location>
        <begin position="5669"/>
        <end position="5754"/>
    </location>
</feature>
<feature type="compositionally biased region" description="Low complexity" evidence="31">
    <location>
        <begin position="6824"/>
        <end position="6834"/>
    </location>
</feature>
<evidence type="ECO:0000256" key="20">
    <source>
        <dbReference type="ARBA" id="ARBA00023157"/>
    </source>
</evidence>
<feature type="domain" description="Ig-like" evidence="33">
    <location>
        <begin position="6224"/>
        <end position="6309"/>
    </location>
</feature>
<feature type="compositionally biased region" description="Basic and acidic residues" evidence="31">
    <location>
        <begin position="1323"/>
        <end position="1338"/>
    </location>
</feature>
<feature type="domain" description="Fibronectin type-III" evidence="34">
    <location>
        <begin position="6126"/>
        <end position="6219"/>
    </location>
</feature>
<feature type="region of interest" description="Disordered" evidence="31">
    <location>
        <begin position="1498"/>
        <end position="1522"/>
    </location>
</feature>
<evidence type="ECO:0000256" key="23">
    <source>
        <dbReference type="ARBA" id="ARBA00023242"/>
    </source>
</evidence>
<dbReference type="PANTHER" id="PTHR13817:SF151">
    <property type="entry name" value="TITIN"/>
    <property type="match status" value="1"/>
</dbReference>
<dbReference type="CDD" id="cd11856">
    <property type="entry name" value="SH3_p47phox_like"/>
    <property type="match status" value="1"/>
</dbReference>
<dbReference type="GO" id="GO:0004674">
    <property type="term" value="F:protein serine/threonine kinase activity"/>
    <property type="evidence" value="ECO:0007669"/>
    <property type="project" value="UniProtKB-KW"/>
</dbReference>
<dbReference type="SMART" id="SM00408">
    <property type="entry name" value="IGc2"/>
    <property type="match status" value="14"/>
</dbReference>
<evidence type="ECO:0000256" key="30">
    <source>
        <dbReference type="PROSITE-ProRule" id="PRU00192"/>
    </source>
</evidence>
<keyword evidence="18" id="KW-0460">Magnesium</keyword>
<dbReference type="FunFam" id="2.60.40.10:FF:000031">
    <property type="entry name" value="Myosin-binding protein C, slow type"/>
    <property type="match status" value="2"/>
</dbReference>
<dbReference type="PANTHER" id="PTHR13817">
    <property type="entry name" value="TITIN"/>
    <property type="match status" value="1"/>
</dbReference>
<dbReference type="Pfam" id="PF00041">
    <property type="entry name" value="fn3"/>
    <property type="match status" value="5"/>
</dbReference>
<feature type="compositionally biased region" description="Basic and acidic residues" evidence="31">
    <location>
        <begin position="3219"/>
        <end position="3228"/>
    </location>
</feature>
<comment type="catalytic activity">
    <reaction evidence="25">
        <text>L-threonyl-[protein] + ATP = O-phospho-L-threonyl-[protein] + ADP + H(+)</text>
        <dbReference type="Rhea" id="RHEA:46608"/>
        <dbReference type="Rhea" id="RHEA-COMP:11060"/>
        <dbReference type="Rhea" id="RHEA-COMP:11605"/>
        <dbReference type="ChEBI" id="CHEBI:15378"/>
        <dbReference type="ChEBI" id="CHEBI:30013"/>
        <dbReference type="ChEBI" id="CHEBI:30616"/>
        <dbReference type="ChEBI" id="CHEBI:61977"/>
        <dbReference type="ChEBI" id="CHEBI:456216"/>
        <dbReference type="EC" id="2.7.11.1"/>
    </reaction>
</comment>
<sequence length="6874" mass="775054">MDGEPIKISCIIEGQPWPHIDWYHDGESVQRARDITVARQESGLCELCIKEAFPEMSGTYSCVATNEYGSCNCECTVYIEAYEYVPSASEEDILSDEKTSDIEEFAPRIVKALPTVVSTTVGELTRLEAKAIGMPKPQVRWLKQGVEIVQSQEYQIEEMEDGTSILIIPEVYQDDTGEIVFEAYNALGETSTIAALSVESIIGTKEYRKPEWVTHMEELQAALKATQSVPTFVKDILGERVDEEEAVTFEAVYSGNPTPEIIWYKDDKVIRTDERFTIENKDNRTTCTVKKCVKELEGTYMCKAVSDIGMAITKAKLQVWGAAEKSRKAKLKDKKEKIAKAVKQVVREEIATEVQEEAPVVEKPKTIKKVDKKSAKTVISEADHVETVDVATYKKVDKKETKPKPKEEKAEPIVTPHDYLVSSQTEKEETVQPLEESYEAQKGIIKMVESDSRVVAEINELLEVINAKEFGPGESPLRELAKIGFMMRSGITTEEIESLYDSQYFPALRVPQSQSALVRLVERQGHGALITEVLTEETTQDEDVIAAKVGFRAFLKMVELKHSSVEEVIAHLYPEDFKPRSWEQKEAHEVIVESSAEHTAETHTATVIKDTTKVSEVEKQDNEILQHESELSISEPVSQKTRKSLTIANEVKITSEFVNEQTVPYTEKKPVTMESKVSTADEDLHEISITEQETEFTELSHTSPKSSDIEESEEIVTKFVQAPGNAEPIQIKTKRTIIRKKKRTQHDENEGDIVIEETLEDEEPSKSNKDVGHDLNIEEYEGDDTSETNINEKSTIEMPDEFLHIPKMQNQVQIEELHDIDETVNLEFKNKKESKKTIRSKTKVTVTEDKFTPLNDTQEVTEETRPVEIVELPEDLTVLETKSPDGKPKQKKIIKRVIKKKVGPKVETTEIVTEQEDDQQPVVSVYKSEELTDDTFTPLKDLQEPDKAQVIEESPETVQLTQVRSETGDVKIVKTTKRVIKKKKGPKQEVTEITTIEKDDEAPITTVTVTEDKAPEDVEEQKPVETIELPEETTVEESVTPDGKKTHKKITKRIIKKKVGPKLETTQITTEQSDDSTPITTVHKTEELIDDTTTPLEYSQPTDYAKVVEETPETVQISQVRTETGDVKTVKTTKRVIKKKKGKKDEVTEITTIQKDDEAPITTVTVTEDIPEHEEDMQPVEIVELPEETTVEETKSPDGKPKQKKVTKRVIKKKVGPKVETTEIVTEQEDDQQPVVSVYKSEELTDDTVTPLKDLQEPDKAQVIEETPETVQVTQVQTETGDVKTVKTTKRVIKKKKGPKQEVTEITTIEKDDEAPITTVTVTEDKAPEDVEEQKPVETIELPEETTVEESVTPDGKKTHKKITKRIIKKKVGPKLETTQITTEQSDDSTPITTVHKTEELIDDTTTPLEYSQPTDYAKVVEETPETVQISQVRTETGDVKTVKTTKRVIKKKKGKKDEVTEITTIQKDDEAPITTVTVTEDTPVHEEDTQQVEIVELPEETTVEETKSPDGKPKQKKVTKRVIKKKVGPKVETTEIVTEQEDDHQPVVSVYKSEELTDDTVTPLKDLKEPDTAQVIEETPETVQVTQVQTETGDVKTVKTTKRVIKKKKGPKQEVTEITTIEKDDEAPITTVTVTEDKAPEDVEEQKPVETFELPEETTVEESVTPDGDVETVKTTKRVIKKKKGPKEEVTEITTIQKDDEAPITTVTVTEDTPEHVEDLQPIEIVELPQETTVEETKSPDGKPKQKKVTKRVIKKKVGPKVETTEIVTEQEDDQQPVVSVYKSEELTDDTFTPLKDLQEPDKAQVIEETPETVQVTQVRSETGDVKTVKTTKRVIKKKKGPKQEVTEITTIEKDDEAPITTVTVTEKQAPQEAEDHQPVEIVELPEETTFEDSVGPDGKKTHTKIIRRTIKKKVGPKVKTTHITSEHTDDTLPIITVHNTEELAYDTATPLTHLHDTHNADVVEELPETVKVTQVRTLSGDVETVKTTKRVIKKKKGPKEEVTEITTIQKDYEAPITTVTVTEDTPEHVEDLQPIEIVELPQETTVEETKSPDGKPKQKKVTKRVIKKKVGPKVETTEIVTEQEDDQQPVVSVYKSEELTDDTVTPLKDLQEPDKAQVIEETPETVQVTQVRSETGDVKTVKTTKRVIKKKKGPKQEVTEITTIEKDDEAPITTVTVTEKQAPQEAEDHQPVEIVELPEETTFEDSVGPDGDVETVKTTKRVIKKKKGPKEEVTEITTIQKDDEAPITTVTVTEDTPEHVEDLQPIEIVELPQETTVEETKSPDGKPKQKKVTKRVIKKKVGPKVETTEIVTEQEDDQQPVVSVYKSEELTDDTFTPLKDLQEPDKAQVIEETPETVQVTQVRSETGDVKTVKTTKRVIKKKKGPKQEVTEITTIEKDDEAPITTVTVTEKQAPQEAQDQQPVEIVELPEETTFEDSVGPDGKKTHTKIIRRTIKKKVGPKVKTTHITSEHTDDTLPIITVHNTEELTYDTATPLTHLHDTHNADVVEELPETVKVTQVRTLSGDVETVKTTKRVIKKKKGPKEEVTEITTIQKDDEAPITTVTVTEDTPEHVEDLQPIEIVELPQETTVEETKSPDGKPKQKKVTKRVVKKKVGPKVETTEIVTEQEDDQQPVVSVYKSEELTDDTVTPLKDLQEPDKAQVIEETPETVQVTQVRSETGDVKTVKTTKRVIKKKKGPKQEVTEITTIEKDDEAPITTVTVTEKQAPQEAQDQQPVEIVELPEETTFEDSVGPDGKKTHTKIIRRTIKKKVGPKVKTTHITSEHTDDTLPIITVHNTEELAYDTATPLTHLHDTHNADVVEELPETVKVTQVRTLSGDVETVKTTKRVIKKKKGPKEEVTEITTIQKDYEAPITTVTVTEDTPEHVEDLQPIEIVELPQETTVEETKSPDGKPKQKKVTKRVIKKKVGPKVETTEIVTEQEDDQQPVVSVYKSEELTDDTVTPLKDLQEPDKAQVIEETPETVQVTQVRSETGDVKTVKTTKRVIKKKKGPKQEVTEITTIEKDDEAPITTVTVTEKQAPQEAEDHQPVEIVELPEETTFEDSVGPDGKKTHTKIIRRTIKKKVGPKVKTTHITSEHTDDTLPIITVHNTEELTYDTATPLTHLHDTHNADVVEELPETVKVTQVRTLSGDVETVKTTKRVIKKKKGPKEEVTEITTIQKDDEAPITTVTVTEDTPEHVEDLQPIEIFELPQETTVEETKSPDGKPKQKKVTKRVIKKKVGPKVETTEIVTEQEDDQQPVVSVYKSEELTDDTVTPLKDLQEPDKAQVIEETPETVQVTQVRSETGDVKTVKTTKRVIKKKKGPKQEVTEITTIEKDDEAPITTVTVTEKQAPQEAEDHQPVEIVELPEETTFEDSVGPDGKKTHTKIITRTIKKKVGPKVKTTHITSEHTDDTLPIITVHNTEELTYDTATPLTHLHDTHNADVVEELPETVKVTQVRTLSGDVETVKTTKRVIKKKKGPKEEVTEITTIQKDDEAPITTVTVTEDTPEHVEDLQPIEIVELPQETTVEETKSPDGKPKQKKVTKRVIKKKVGPKVETTEIVTEQEDDQQPVVSVYKSEELTDDTVTPLKDLQEPDKAQVIEETPETVQVTQVRSETGDVKTVKTTKRVIKKKKGPKQEVTEITTIEKDDEAPITTVTVTEKQAPQEAEDHQPVEIVELPEETTFEDSVGPDGKKTHTKIIRRTIKKKVGPKVKTTHITSEHTDDTLPIITVHNTEELTYDTATPLTHLHDTHNADVVEELPETVKVTQVRTLSGDVETVKTTKRVIKKKKGPKEEVTEITTIQKDDEAPITTVTVTEDTPEHVEDLQPIEIVELPQETTVEETKSPDGKPKQKKVTKRVIKKKVGPKVETTEIVTEQEDDQQPVVSVYKSEELTDDTVTPLKDLQEPDKAQVIEETPETVQVTQVRSETGDVKTVKTTKRVIKKKKGPKQEVTEITTIEKDDEAPITTVTVTEKQAPQEAEDHQPVEIVELPEETTFEDSVGPDGDVETVKTTKRVIKKKKGPKEEVTEITTIQKDDEAPITTVTVTEDTPEHVEDLQPIEIVELPQETTVEETKSPDGKPKQKKVTKRVIKKKVGPKVETTEIVTEQEDDQQPVVSVYKSEELTDDTVTPLKDLQEPDKAQVIEETPETVQVTQVRSETGDVKTVKTTKRVIKKKKGPKQEVTEITTIEKDDEAPITTVTVTEKQAPQEAEDHQPVEIVELPEETTFEDSVGPDEKEIAHKKLHRPKAQPKEEEVPKSLPTKEEETVVPKLTKKLKPTPMKIEEIKMTEAQHAQEIQGPQFTKLKLKKPTQKPKQEVQTVILPKIQLKSRIRYVTEWPPEELRPLISFLGSVKQNGELSRNIKEAAKLKKKPIKVVQLPDLERVELEKPEVFDFDTSKPLTSETERSIQNADTESDEIANVVIKKVKNVPEISDIELIDETKTEANEMKAIESPVEKKEKQKEPETIEPVLQEQITEKPTEKVEQPIETENTIKPKKKKVTKRPVEPEKQDELPKEEPQILTEEHVEETEHVEAEEIDSQPKEESIPEQIEPIVSEKKVKKPKKKEKPLISKSESKESPEKELVEKEDIVDDTVKEQVSPDAETIVTSPIVTEVPKKDKKPKTKKVKAVEDTIPKREEEIPEKESVKEEIPEKESAEEQRSVEKPVTKQKPKLTAIKIERKEVEISKPQHAESIEGPQFTKLKLKKATTKPKQDTSIVTLPKFQLKSRVKYVNDWPPEIIKPVVSFLGSVRQNGILSRNVKEAEKVKKKVYKQPKLPEIEKTELEKPMFGYDDIIDAKNVEPIETDTPLEIEQETESTVDEPEQFTIKPKRPSIKKMEEIEDEVTIKKKLRTVRKPSVTLPEITEPETVTFRPKTTKTKEDVEQEFNIQLDSYAEEEISLTSKVKLKPHRQPTFNEEANEASIKFYEDTEDNEGPDVIEILESDDDEQEKASDVMLPLKKKTKAKKETLEEISSSITVSKPKRELEPEISQDVSIQLERKPKYKVDEQEEVSFDVKPQIEQYSQEELSLSSKIKLKPKKKTIVSEAADETSIQLIQEVEDDSQAEEILLSDVETEENVEMFIKRKPKKPVYEVSEVEELSVELKPKRITTEDAYEEEQLTISAKRKPRKPSTLQEADASMSISREQEFPETPVDVRGGDTVFAVYSYVAETDEAINLVEGERLYILETTNQDWWYVRKHLTEEKGWVPAQYLMDEANYTLYLQKKLNEKIDKLPVFEKPTPEEQASAPIFIEKLRPKHTPDGSTVQFECQVEGYPRPQITWFRQTAIIKPSQDFQMYYDDDNVATLVIREVFPEDAGTFTCVAKNAAGFASSTTELIVEAPLSDHGSEMTILSRKSLSRESSLADILEGIPPTFSKRPKAQYVNEGSQIFLECRLVAIPEPDIAWFFKGEEITPTENISIATESDMHMYCSVLKISDVKKFQEGTYTVLAVNREGEASLPIVLKIKTGEKEKPQVIEPLRSMTIREGESVVLSTQVVGNPQPTVTWHKNNKPVKSLTTKSDGDTHTITIIKPKKGKDDGVYTLKAVNSEGSTETSAVITIEEPTEENAEPPLFINRFQELTVKENGTIKLVAKVTGNPVPSITWYRNNNIITPSDNVTQNFDGENIELIISKVDSEIDSGDYKCVASNSAGKASHGARVTIDVDKVTFIKNLKSTYVTEEGKSVILECQTSHTVSTKWYHNDKEVSGMDHREIIQEGKVHKLRIKKTKLTDSGTIKCVVKGQETHSKLIVNETVPEFIRKLQDFEVKERDIAILEVEINSETADVIWEKDGETIKTKKNKYELEKRGNVRKLFIRNTSVHDEGEYTCKLRDDSCTAEVTVVELPPEIISRLQDQKVNKGSKATFEIELTKGDALVQWFKDGSEIQFSNHIQLTIDGKKQKLKIYDCELSDEGTYACEVGNDKCTANLIVEQPTVDFTLRLPESIVVPANTDAYLTVEIPDDSLDVTWYKKKTVIEDTEKFTLISDVTKRTLIIRKCTEDDQCEYSCVLCDAKCSTKLIVEVVEYPPKILGYENKYRVKRGGDVTLQVQYEAVPQPNDEWVVNSKIIKKTKHTKPTIDSKSASLTIKKVENTDAGTYRLRLENNCGETTVEIGLVVIDISSPPGKPTVVETTNNSINLCWDEPSEKGNTEIDCYIIEYQESNTTEWISIENIKTTQYSVKNLKTKSSYKFRVFAVNEVGVSQSSEETEFIIIQELVKAQPPTVEKPLKDIIREPDEDVELTCIFGGIPEPKVTWLKEGKKLKTAKATYINRVATLVITASETTEGNYSCIASNEHGEVETTCNLEVQQKPHVVVSDDEVNQKLRVGEEWLVKAIVKGIPKPTISWYFNGTKVEESEDITITIENNISIIRISELSRSHSGKYTIEANNKAGSTSFDVTLKVFDKPSKPEGPVVLREISRESVTIEWKPPLDDGGLELTKYAIEKHEPDTNQWVKVADVDKDVDTYCIQRLNENCEYMFRVMAQNPVGFSEALESEPIVIKTALDVPSPPLGPLGLYGINSDSLTITWYPSEKNGGSPILDYSIEIKQEGKKWKHVATVTETITKIEKLTVNTTYQFRICARNEIGTSLPYISDEKVTIGKTLSRPSKPQNFAVKETTSRSVTLQWAAPESDGGSVVTNYIIEYKTARGKSWTKAITVSGTVFEHCIENIKEKDELVFRISAENAIGVSLAAESQTVRLEKHATVPSPPTAPLEIRTVGTNIVMTSWGTPEWDGGAPLLGYNIAIRDVTKTMWMEVGKVDAHTLKFNIKDLNDNHTYMIRIYARNEIGVSEPLESDEPFKVIPGEVDSQADEEVGEQTEMTEPTSFSTQTTTSWMREHNMDADIRSYARGSLLRRDEYFFRIWHYAKQLFK</sequence>
<dbReference type="Pfam" id="PF00018">
    <property type="entry name" value="SH3_1"/>
    <property type="match status" value="1"/>
</dbReference>
<evidence type="ECO:0000256" key="8">
    <source>
        <dbReference type="ARBA" id="ARBA00022490"/>
    </source>
</evidence>
<evidence type="ECO:0000256" key="3">
    <source>
        <dbReference type="ARBA" id="ARBA00004204"/>
    </source>
</evidence>
<feature type="region of interest" description="Disordered" evidence="31">
    <location>
        <begin position="4107"/>
        <end position="4141"/>
    </location>
</feature>
<dbReference type="GO" id="GO:0005634">
    <property type="term" value="C:nucleus"/>
    <property type="evidence" value="ECO:0007669"/>
    <property type="project" value="UniProtKB-SubCell"/>
</dbReference>
<evidence type="ECO:0000256" key="22">
    <source>
        <dbReference type="ARBA" id="ARBA00023180"/>
    </source>
</evidence>
<feature type="domain" description="Ig-like" evidence="33">
    <location>
        <begin position="5478"/>
        <end position="5564"/>
    </location>
</feature>
<feature type="domain" description="Ig-like" evidence="33">
    <location>
        <begin position="5850"/>
        <end position="5940"/>
    </location>
</feature>
<feature type="domain" description="Ig-like" evidence="33">
    <location>
        <begin position="5575"/>
        <end position="5665"/>
    </location>
</feature>
<evidence type="ECO:0000256" key="11">
    <source>
        <dbReference type="ARBA" id="ARBA00022679"/>
    </source>
</evidence>
<evidence type="ECO:0000256" key="16">
    <source>
        <dbReference type="ARBA" id="ARBA00022837"/>
    </source>
</evidence>
<dbReference type="FunFam" id="2.60.40.10:FF:000107">
    <property type="entry name" value="Myosin, light chain kinase a"/>
    <property type="match status" value="1"/>
</dbReference>
<dbReference type="FunFam" id="2.60.40.10:FF:000032">
    <property type="entry name" value="palladin isoform X1"/>
    <property type="match status" value="3"/>
</dbReference>
<evidence type="ECO:0000256" key="6">
    <source>
        <dbReference type="ARBA" id="ARBA00012513"/>
    </source>
</evidence>
<evidence type="ECO:0000313" key="36">
    <source>
        <dbReference type="RefSeq" id="XP_026742306.1"/>
    </source>
</evidence>
<dbReference type="FunFam" id="2.60.40.10:FF:000003">
    <property type="entry name" value="Titin isoform E"/>
    <property type="match status" value="1"/>
</dbReference>
<dbReference type="RefSeq" id="XP_026742306.1">
    <property type="nucleotide sequence ID" value="XM_026886505.1"/>
</dbReference>
<dbReference type="FunFam" id="2.60.40.10:FF:001138">
    <property type="entry name" value="Sallimus, isoform P"/>
    <property type="match status" value="1"/>
</dbReference>
<keyword evidence="21" id="KW-0514">Muscle protein</keyword>
<dbReference type="GO" id="GO:0040017">
    <property type="term" value="P:positive regulation of locomotion"/>
    <property type="evidence" value="ECO:0007669"/>
    <property type="project" value="UniProtKB-ARBA"/>
</dbReference>
<dbReference type="GO" id="GO:0030018">
    <property type="term" value="C:Z disc"/>
    <property type="evidence" value="ECO:0007669"/>
    <property type="project" value="UniProtKB-ARBA"/>
</dbReference>
<keyword evidence="15" id="KW-0418">Kinase</keyword>
<evidence type="ECO:0000259" key="34">
    <source>
        <dbReference type="PROSITE" id="PS50853"/>
    </source>
</evidence>
<evidence type="ECO:0000256" key="21">
    <source>
        <dbReference type="ARBA" id="ARBA00023179"/>
    </source>
</evidence>
<dbReference type="SUPFAM" id="SSF50044">
    <property type="entry name" value="SH3-domain"/>
    <property type="match status" value="1"/>
</dbReference>
<keyword evidence="20" id="KW-1015">Disulfide bond</keyword>
<feature type="compositionally biased region" description="Basic and acidic residues" evidence="31">
    <location>
        <begin position="4639"/>
        <end position="4671"/>
    </location>
</feature>
<dbReference type="GO" id="GO:0009888">
    <property type="term" value="P:tissue development"/>
    <property type="evidence" value="ECO:0007669"/>
    <property type="project" value="UniProtKB-ARBA"/>
</dbReference>
<feature type="region of interest" description="Disordered" evidence="31">
    <location>
        <begin position="4208"/>
        <end position="4271"/>
    </location>
</feature>
<dbReference type="InterPro" id="IPR013098">
    <property type="entry name" value="Ig_I-set"/>
</dbReference>
<evidence type="ECO:0000256" key="18">
    <source>
        <dbReference type="ARBA" id="ARBA00022842"/>
    </source>
</evidence>
<feature type="domain" description="Ig-like" evidence="33">
    <location>
        <begin position="5253"/>
        <end position="5342"/>
    </location>
</feature>
<dbReference type="InterPro" id="IPR001452">
    <property type="entry name" value="SH3_domain"/>
</dbReference>
<keyword evidence="35" id="KW-1185">Reference proteome</keyword>
<keyword evidence="17" id="KW-0067">ATP-binding</keyword>
<feature type="compositionally biased region" description="Basic residues" evidence="31">
    <location>
        <begin position="2290"/>
        <end position="2299"/>
    </location>
</feature>
<evidence type="ECO:0000259" key="32">
    <source>
        <dbReference type="PROSITE" id="PS50002"/>
    </source>
</evidence>
<dbReference type="GO" id="GO:0005516">
    <property type="term" value="F:calmodulin binding"/>
    <property type="evidence" value="ECO:0007669"/>
    <property type="project" value="UniProtKB-KW"/>
</dbReference>
<dbReference type="SUPFAM" id="SSF48726">
    <property type="entry name" value="Immunoglobulin"/>
    <property type="match status" value="14"/>
</dbReference>
<feature type="region of interest" description="Disordered" evidence="31">
    <location>
        <begin position="4813"/>
        <end position="4839"/>
    </location>
</feature>
<feature type="region of interest" description="Disordered" evidence="31">
    <location>
        <begin position="943"/>
        <end position="963"/>
    </location>
</feature>
<dbReference type="InterPro" id="IPR003961">
    <property type="entry name" value="FN3_dom"/>
</dbReference>
<dbReference type="InterPro" id="IPR007110">
    <property type="entry name" value="Ig-like_dom"/>
</dbReference>
<keyword evidence="24" id="KW-0393">Immunoglobulin domain</keyword>
<dbReference type="GO" id="GO:0005198">
    <property type="term" value="F:structural molecule activity"/>
    <property type="evidence" value="ECO:0007669"/>
    <property type="project" value="UniProtKB-ARBA"/>
</dbReference>
<dbReference type="CDD" id="cd00096">
    <property type="entry name" value="Ig"/>
    <property type="match status" value="1"/>
</dbReference>
<feature type="region of interest" description="Disordered" evidence="31">
    <location>
        <begin position="1003"/>
        <end position="1051"/>
    </location>
</feature>
<feature type="region of interest" description="Disordered" evidence="31">
    <location>
        <begin position="3529"/>
        <end position="3549"/>
    </location>
</feature>
<evidence type="ECO:0000256" key="9">
    <source>
        <dbReference type="ARBA" id="ARBA00022525"/>
    </source>
</evidence>
<feature type="compositionally biased region" description="Basic and acidic residues" evidence="31">
    <location>
        <begin position="2049"/>
        <end position="2058"/>
    </location>
</feature>
<feature type="region of interest" description="Disordered" evidence="31">
    <location>
        <begin position="3217"/>
        <end position="3236"/>
    </location>
</feature>
<feature type="compositionally biased region" description="Basic residues" evidence="31">
    <location>
        <begin position="1202"/>
        <end position="1211"/>
    </location>
</feature>
<evidence type="ECO:0000256" key="5">
    <source>
        <dbReference type="ARBA" id="ARBA00006692"/>
    </source>
</evidence>
<evidence type="ECO:0000256" key="28">
    <source>
        <dbReference type="ARBA" id="ARBA00068688"/>
    </source>
</evidence>
<dbReference type="CDD" id="cd00063">
    <property type="entry name" value="FN3"/>
    <property type="match status" value="5"/>
</dbReference>
<evidence type="ECO:0000256" key="7">
    <source>
        <dbReference type="ARBA" id="ARBA00022443"/>
    </source>
</evidence>
<feature type="compositionally biased region" description="Basic and acidic residues" evidence="31">
    <location>
        <begin position="1010"/>
        <end position="1025"/>
    </location>
</feature>
<reference evidence="36" key="1">
    <citation type="submission" date="2025-08" db="UniProtKB">
        <authorList>
            <consortium name="RefSeq"/>
        </authorList>
    </citation>
    <scope>IDENTIFICATION</scope>
</reference>
<keyword evidence="13" id="KW-0677">Repeat</keyword>
<dbReference type="SUPFAM" id="SSF49265">
    <property type="entry name" value="Fibronectin type III"/>
    <property type="match status" value="3"/>
</dbReference>
<evidence type="ECO:0000256" key="12">
    <source>
        <dbReference type="ARBA" id="ARBA00022723"/>
    </source>
</evidence>
<feature type="compositionally biased region" description="Basic and acidic residues" evidence="31">
    <location>
        <begin position="1505"/>
        <end position="1514"/>
    </location>
</feature>
<feature type="compositionally biased region" description="Basic and acidic residues" evidence="31">
    <location>
        <begin position="3845"/>
        <end position="3854"/>
    </location>
</feature>
<feature type="region of interest" description="Disordered" evidence="31">
    <location>
        <begin position="6811"/>
        <end position="6834"/>
    </location>
</feature>
<gene>
    <name evidence="36" type="primary">LOC113503568</name>
</gene>
<dbReference type="GeneID" id="113503568"/>
<dbReference type="GO" id="GO:0045989">
    <property type="term" value="P:positive regulation of striated muscle contraction"/>
    <property type="evidence" value="ECO:0007669"/>
    <property type="project" value="UniProtKB-ARBA"/>
</dbReference>
<dbReference type="InterPro" id="IPR036179">
    <property type="entry name" value="Ig-like_dom_sf"/>
</dbReference>
<feature type="compositionally biased region" description="Basic and acidic residues" evidence="31">
    <location>
        <begin position="4444"/>
        <end position="4470"/>
    </location>
</feature>
<dbReference type="GO" id="GO:0046872">
    <property type="term" value="F:metal ion binding"/>
    <property type="evidence" value="ECO:0007669"/>
    <property type="project" value="UniProtKB-KW"/>
</dbReference>
<dbReference type="GO" id="GO:0060298">
    <property type="term" value="P:positive regulation of sarcomere organization"/>
    <property type="evidence" value="ECO:0007669"/>
    <property type="project" value="UniProtKB-ARBA"/>
</dbReference>
<feature type="region of interest" description="Disordered" evidence="31">
    <location>
        <begin position="1315"/>
        <end position="1364"/>
    </location>
</feature>
<evidence type="ECO:0000256" key="4">
    <source>
        <dbReference type="ARBA" id="ARBA00004613"/>
    </source>
</evidence>
<dbReference type="InterPro" id="IPR003598">
    <property type="entry name" value="Ig_sub2"/>
</dbReference>
<comment type="similarity">
    <text evidence="5">Belongs to the protein kinase superfamily. CAMK Ser/Thr protein kinase family.</text>
</comment>
<feature type="compositionally biased region" description="Basic and acidic residues" evidence="31">
    <location>
        <begin position="1192"/>
        <end position="1201"/>
    </location>
</feature>
<dbReference type="PROSITE" id="PS50002">
    <property type="entry name" value="SH3"/>
    <property type="match status" value="1"/>
</dbReference>
<evidence type="ECO:0000256" key="24">
    <source>
        <dbReference type="ARBA" id="ARBA00023319"/>
    </source>
</evidence>
<evidence type="ECO:0000256" key="27">
    <source>
        <dbReference type="ARBA" id="ARBA00061228"/>
    </source>
</evidence>
<dbReference type="Pfam" id="PF07679">
    <property type="entry name" value="I-set"/>
    <property type="match status" value="14"/>
</dbReference>
<feature type="region of interest" description="Disordered" evidence="31">
    <location>
        <begin position="4975"/>
        <end position="4995"/>
    </location>
</feature>
<feature type="compositionally biased region" description="Basic and acidic residues" evidence="31">
    <location>
        <begin position="2280"/>
        <end position="2289"/>
    </location>
</feature>
<feature type="region of interest" description="Disordered" evidence="31">
    <location>
        <begin position="4639"/>
        <end position="4674"/>
    </location>
</feature>
<feature type="domain" description="Fibronectin type-III" evidence="34">
    <location>
        <begin position="6411"/>
        <end position="6508"/>
    </location>
</feature>
<organism evidence="35 36">
    <name type="scientific">Trichoplusia ni</name>
    <name type="common">Cabbage looper</name>
    <dbReference type="NCBI Taxonomy" id="7111"/>
    <lineage>
        <taxon>Eukaryota</taxon>
        <taxon>Metazoa</taxon>
        <taxon>Ecdysozoa</taxon>
        <taxon>Arthropoda</taxon>
        <taxon>Hexapoda</taxon>
        <taxon>Insecta</taxon>
        <taxon>Pterygota</taxon>
        <taxon>Neoptera</taxon>
        <taxon>Endopterygota</taxon>
        <taxon>Lepidoptera</taxon>
        <taxon>Glossata</taxon>
        <taxon>Ditrysia</taxon>
        <taxon>Noctuoidea</taxon>
        <taxon>Noctuidae</taxon>
        <taxon>Plusiinae</taxon>
        <taxon>Trichoplusia</taxon>
    </lineage>
</organism>
<evidence type="ECO:0000259" key="33">
    <source>
        <dbReference type="PROSITE" id="PS50835"/>
    </source>
</evidence>
<accession>A0A7E5WQ66</accession>
<keyword evidence="12" id="KW-0479">Metal-binding</keyword>
<comment type="cofactor">
    <cofactor evidence="1">
        <name>Mg(2+)</name>
        <dbReference type="ChEBI" id="CHEBI:18420"/>
    </cofactor>
</comment>
<feature type="domain" description="Ig-like" evidence="33">
    <location>
        <begin position="1"/>
        <end position="78"/>
    </location>
</feature>
<evidence type="ECO:0000313" key="35">
    <source>
        <dbReference type="Proteomes" id="UP000322000"/>
    </source>
</evidence>
<feature type="domain" description="Ig-like" evidence="33">
    <location>
        <begin position="230"/>
        <end position="318"/>
    </location>
</feature>
<dbReference type="GO" id="GO:0005524">
    <property type="term" value="F:ATP binding"/>
    <property type="evidence" value="ECO:0007669"/>
    <property type="project" value="UniProtKB-KW"/>
</dbReference>
<keyword evidence="7 30" id="KW-0728">SH3 domain</keyword>
<keyword evidence="10" id="KW-0723">Serine/threonine-protein kinase</keyword>
<keyword evidence="23" id="KW-0539">Nucleus</keyword>
<feature type="domain" description="Fibronectin type-III" evidence="34">
    <location>
        <begin position="6711"/>
        <end position="6807"/>
    </location>
</feature>
<feature type="region of interest" description="Disordered" evidence="31">
    <location>
        <begin position="4443"/>
        <end position="4606"/>
    </location>
</feature>
<protein>
    <recommendedName>
        <fullName evidence="28">Hemolin</fullName>
        <ecNumber evidence="6">2.7.11.1</ecNumber>
    </recommendedName>
    <alternativeName>
        <fullName evidence="29">Titin</fullName>
    </alternativeName>
</protein>
<dbReference type="SMART" id="SM00326">
    <property type="entry name" value="SH3"/>
    <property type="match status" value="1"/>
</dbReference>
<feature type="compositionally biased region" description="Acidic residues" evidence="31">
    <location>
        <begin position="1169"/>
        <end position="1191"/>
    </location>
</feature>
<dbReference type="EC" id="2.7.11.1" evidence="6"/>
<feature type="region of interest" description="Disordered" evidence="31">
    <location>
        <begin position="5126"/>
        <end position="5155"/>
    </location>
</feature>
<dbReference type="InterPro" id="IPR036116">
    <property type="entry name" value="FN3_sf"/>
</dbReference>
<dbReference type="InterPro" id="IPR003599">
    <property type="entry name" value="Ig_sub"/>
</dbReference>
<feature type="domain" description="Ig-like" evidence="33">
    <location>
        <begin position="107"/>
        <end position="197"/>
    </location>
</feature>
<dbReference type="InterPro" id="IPR050964">
    <property type="entry name" value="Striated_Muscle_Regulatory"/>
</dbReference>
<keyword evidence="14" id="KW-0547">Nucleotide-binding</keyword>
<evidence type="ECO:0000256" key="26">
    <source>
        <dbReference type="ARBA" id="ARBA00048679"/>
    </source>
</evidence>